<keyword evidence="6 10" id="KW-0594">Phospholipid biosynthesis</keyword>
<keyword evidence="12" id="KW-1185">Reference proteome</keyword>
<name>A0ABT3BNK9_9BACT</name>
<evidence type="ECO:0000256" key="10">
    <source>
        <dbReference type="HAMAP-Rule" id="MF_00019"/>
    </source>
</evidence>
<gene>
    <name evidence="10 11" type="primary">plsX</name>
    <name evidence="11" type="ORF">OF365_00275</name>
</gene>
<dbReference type="Gene3D" id="3.40.718.10">
    <property type="entry name" value="Isopropylmalate Dehydrogenase"/>
    <property type="match status" value="1"/>
</dbReference>
<comment type="pathway">
    <text evidence="10">Lipid metabolism; phospholipid metabolism.</text>
</comment>
<accession>A0ABT3BNK9</accession>
<proteinExistence type="inferred from homology"/>
<protein>
    <recommendedName>
        <fullName evidence="8 10">Phosphate acyltransferase</fullName>
        <ecNumber evidence="8 10">2.3.1.274</ecNumber>
    </recommendedName>
    <alternativeName>
        <fullName evidence="10">Acyl-ACP phosphotransacylase</fullName>
    </alternativeName>
    <alternativeName>
        <fullName evidence="10">Acyl-[acyl-carrier-protein]--phosphate acyltransferase</fullName>
    </alternativeName>
    <alternativeName>
        <fullName evidence="10">Phosphate-acyl-ACP acyltransferase</fullName>
    </alternativeName>
</protein>
<dbReference type="InterPro" id="IPR012281">
    <property type="entry name" value="Phospholipid_synth_PlsX-like"/>
</dbReference>
<keyword evidence="5 10" id="KW-0443">Lipid metabolism</keyword>
<comment type="caution">
    <text evidence="11">The sequence shown here is derived from an EMBL/GenBank/DDBJ whole genome shotgun (WGS) entry which is preliminary data.</text>
</comment>
<comment type="function">
    <text evidence="10">Catalyzes the reversible formation of acyl-phosphate (acyl-PO(4)) from acyl-[acyl-carrier-protein] (acyl-ACP). This enzyme utilizes acyl-ACP as fatty acyl donor, but not acyl-CoA.</text>
</comment>
<keyword evidence="4 10" id="KW-0808">Transferase</keyword>
<evidence type="ECO:0000256" key="6">
    <source>
        <dbReference type="ARBA" id="ARBA00023209"/>
    </source>
</evidence>
<evidence type="ECO:0000256" key="9">
    <source>
        <dbReference type="ARBA" id="ARBA00046608"/>
    </source>
</evidence>
<keyword evidence="3 10" id="KW-0444">Lipid biosynthesis</keyword>
<dbReference type="PIRSF" id="PIRSF002465">
    <property type="entry name" value="Phsphlp_syn_PlsX"/>
    <property type="match status" value="1"/>
</dbReference>
<dbReference type="EMBL" id="JAOXHJ010000001">
    <property type="protein sequence ID" value="MCV3753825.1"/>
    <property type="molecule type" value="Genomic_DNA"/>
</dbReference>
<evidence type="ECO:0000313" key="12">
    <source>
        <dbReference type="Proteomes" id="UP001207252"/>
    </source>
</evidence>
<dbReference type="InterPro" id="IPR003664">
    <property type="entry name" value="FA_synthesis"/>
</dbReference>
<comment type="subcellular location">
    <subcellularLocation>
        <location evidence="10">Cytoplasm</location>
    </subcellularLocation>
    <text evidence="10">Associated with the membrane possibly through PlsY.</text>
</comment>
<comment type="subunit">
    <text evidence="9 10">Homodimer. Probably interacts with PlsY.</text>
</comment>
<evidence type="ECO:0000256" key="8">
    <source>
        <dbReference type="ARBA" id="ARBA00024069"/>
    </source>
</evidence>
<dbReference type="Pfam" id="PF02504">
    <property type="entry name" value="FA_synthesis"/>
    <property type="match status" value="1"/>
</dbReference>
<keyword evidence="7 10" id="KW-1208">Phospholipid metabolism</keyword>
<evidence type="ECO:0000256" key="1">
    <source>
        <dbReference type="ARBA" id="ARBA00001232"/>
    </source>
</evidence>
<dbReference type="Proteomes" id="UP001207252">
    <property type="component" value="Unassembled WGS sequence"/>
</dbReference>
<dbReference type="NCBIfam" id="TIGR00182">
    <property type="entry name" value="plsX"/>
    <property type="match status" value="1"/>
</dbReference>
<comment type="similarity">
    <text evidence="10">Belongs to the PlsX family.</text>
</comment>
<dbReference type="HAMAP" id="MF_00019">
    <property type="entry name" value="PlsX"/>
    <property type="match status" value="1"/>
</dbReference>
<dbReference type="PANTHER" id="PTHR30100">
    <property type="entry name" value="FATTY ACID/PHOSPHOLIPID SYNTHESIS PROTEIN PLSX"/>
    <property type="match status" value="1"/>
</dbReference>
<evidence type="ECO:0000256" key="7">
    <source>
        <dbReference type="ARBA" id="ARBA00023264"/>
    </source>
</evidence>
<evidence type="ECO:0000256" key="3">
    <source>
        <dbReference type="ARBA" id="ARBA00022516"/>
    </source>
</evidence>
<reference evidence="11 12" key="1">
    <citation type="journal article" date="2020" name="Int. J. Syst. Evol. Microbiol.">
        <title>Ureaplasma miroungigenitalium sp. nov. isolated from northern elephant seals (Mirounga angustirostris) and Ureaplasma zalophigenitalium sp. nov. isolated from California sea lions (Zalophus californianus).</title>
        <authorList>
            <person name="Volokhov D.V."/>
            <person name="Gulland F.M."/>
            <person name="Gao Y."/>
            <person name="Chizhikov V.E."/>
        </authorList>
    </citation>
    <scope>NUCLEOTIDE SEQUENCE [LARGE SCALE GENOMIC DNA]</scope>
    <source>
        <strain evidence="11 12">CSL7644-GEN</strain>
    </source>
</reference>
<evidence type="ECO:0000256" key="2">
    <source>
        <dbReference type="ARBA" id="ARBA00022490"/>
    </source>
</evidence>
<keyword evidence="2 10" id="KW-0963">Cytoplasm</keyword>
<evidence type="ECO:0000313" key="11">
    <source>
        <dbReference type="EMBL" id="MCV3753825.1"/>
    </source>
</evidence>
<evidence type="ECO:0000256" key="5">
    <source>
        <dbReference type="ARBA" id="ARBA00023098"/>
    </source>
</evidence>
<evidence type="ECO:0000256" key="4">
    <source>
        <dbReference type="ARBA" id="ARBA00022679"/>
    </source>
</evidence>
<organism evidence="11 12">
    <name type="scientific">Ureaplasma zalophigenitalium</name>
    <dbReference type="NCBI Taxonomy" id="907723"/>
    <lineage>
        <taxon>Bacteria</taxon>
        <taxon>Bacillati</taxon>
        <taxon>Mycoplasmatota</taxon>
        <taxon>Mycoplasmoidales</taxon>
        <taxon>Mycoplasmoidaceae</taxon>
        <taxon>Ureaplasma</taxon>
    </lineage>
</organism>
<dbReference type="SUPFAM" id="SSF53659">
    <property type="entry name" value="Isocitrate/Isopropylmalate dehydrogenase-like"/>
    <property type="match status" value="1"/>
</dbReference>
<dbReference type="GO" id="GO:0043811">
    <property type="term" value="F:phosphate:acyl-[acyl carrier protein] acyltransferase activity"/>
    <property type="evidence" value="ECO:0007669"/>
    <property type="project" value="UniProtKB-EC"/>
</dbReference>
<sequence>MYKILFDVMGYENPLSHAISAARSFVKTHPNVQITLVGDEQLIRPLFVCENEFPILHASEFISQDDSVLSIRHKRDSSLSIAFKKLKDDSSFQGLVSAANSAVFVYYAYSIIGLIEHVKKPAFMPFVPTVDGVGLNLLDVGASIEVDEYDLLNYAIMAKVIASKRVTNPIIKILNIASEEIKGNNLVKKANVLFKQHQTELNLNYQGFIEPKTILEHPADVIITDGFSGNLVLKTLEGTAKTLTSFLKKEYKKKRHCLAALFSIPIFKKMKAFFDYRNTAGAFVLGTKSILVKAHGSADEKQFSASLNVLYDNIKNNALDEITENLKQFYDQREH</sequence>
<dbReference type="PANTHER" id="PTHR30100:SF1">
    <property type="entry name" value="PHOSPHATE ACYLTRANSFERASE"/>
    <property type="match status" value="1"/>
</dbReference>
<comment type="catalytic activity">
    <reaction evidence="1 10">
        <text>a fatty acyl-[ACP] + phosphate = an acyl phosphate + holo-[ACP]</text>
        <dbReference type="Rhea" id="RHEA:42292"/>
        <dbReference type="Rhea" id="RHEA-COMP:9685"/>
        <dbReference type="Rhea" id="RHEA-COMP:14125"/>
        <dbReference type="ChEBI" id="CHEBI:43474"/>
        <dbReference type="ChEBI" id="CHEBI:59918"/>
        <dbReference type="ChEBI" id="CHEBI:64479"/>
        <dbReference type="ChEBI" id="CHEBI:138651"/>
        <dbReference type="EC" id="2.3.1.274"/>
    </reaction>
</comment>
<dbReference type="EC" id="2.3.1.274" evidence="8 10"/>
<keyword evidence="11" id="KW-0012">Acyltransferase</keyword>